<dbReference type="GO" id="GO:0004622">
    <property type="term" value="F:phosphatidylcholine lysophospholipase activity"/>
    <property type="evidence" value="ECO:0007669"/>
    <property type="project" value="TreeGrafter"/>
</dbReference>
<feature type="signal peptide" evidence="1">
    <location>
        <begin position="1"/>
        <end position="20"/>
    </location>
</feature>
<dbReference type="OrthoDB" id="2119228at2759"/>
<sequence length="246" mass="26576">MVKFGALALGLLSLATEVCAQRTVKIMPFGASIVSRCWRANLQASLRSAGITNFDFVGSQTSSCTGSNVDQNHEGHPGSQATTFAAYANLTGWLNQNPPDVVIMLIGTNDVLIGQKPIVEIKSAYDILLNDMRNKNPKMQIIFSNLPPLDPARFPARAVQGIKDLNAEIAKYAPGKSTAQSPVYFVDNFSGFDPVKDTDDGEHPNLSTGVQKMAAKFLEPTKTAIRAIGGVKARKVTPARWRTLQS</sequence>
<evidence type="ECO:0000256" key="1">
    <source>
        <dbReference type="SAM" id="SignalP"/>
    </source>
</evidence>
<proteinExistence type="predicted"/>
<reference evidence="3" key="1">
    <citation type="submission" date="2021-12" db="EMBL/GenBank/DDBJ databases">
        <title>Curvularia clavata genome.</title>
        <authorList>
            <person name="Cao Y."/>
        </authorList>
    </citation>
    <scope>NUCLEOTIDE SEQUENCE</scope>
    <source>
        <strain evidence="3">Yc1106</strain>
    </source>
</reference>
<dbReference type="Gene3D" id="3.40.50.1110">
    <property type="entry name" value="SGNH hydrolase"/>
    <property type="match status" value="1"/>
</dbReference>
<dbReference type="InterPro" id="IPR036514">
    <property type="entry name" value="SGNH_hydro_sf"/>
</dbReference>
<name>A0A9Q9DUK8_CURCL</name>
<keyword evidence="1" id="KW-0732">Signal</keyword>
<dbReference type="VEuPathDB" id="FungiDB:yc1106_06153"/>
<dbReference type="CDD" id="cd01833">
    <property type="entry name" value="XynB_like"/>
    <property type="match status" value="1"/>
</dbReference>
<protein>
    <submittedName>
        <fullName evidence="3">Carbohydrate esterase family 3 protein</fullName>
    </submittedName>
</protein>
<dbReference type="PANTHER" id="PTHR30383">
    <property type="entry name" value="THIOESTERASE 1/PROTEASE 1/LYSOPHOSPHOLIPASE L1"/>
    <property type="match status" value="1"/>
</dbReference>
<accession>A0A9Q9DUK8</accession>
<dbReference type="PANTHER" id="PTHR30383:SF2">
    <property type="entry name" value="CELLULOSE-BINDING PROTEIN"/>
    <property type="match status" value="1"/>
</dbReference>
<feature type="domain" description="SGNH hydrolase-type esterase" evidence="2">
    <location>
        <begin position="58"/>
        <end position="205"/>
    </location>
</feature>
<dbReference type="Pfam" id="PF13472">
    <property type="entry name" value="Lipase_GDSL_2"/>
    <property type="match status" value="1"/>
</dbReference>
<dbReference type="SUPFAM" id="SSF52266">
    <property type="entry name" value="SGNH hydrolase"/>
    <property type="match status" value="1"/>
</dbReference>
<evidence type="ECO:0000259" key="2">
    <source>
        <dbReference type="Pfam" id="PF13472"/>
    </source>
</evidence>
<organism evidence="3 4">
    <name type="scientific">Curvularia clavata</name>
    <dbReference type="NCBI Taxonomy" id="95742"/>
    <lineage>
        <taxon>Eukaryota</taxon>
        <taxon>Fungi</taxon>
        <taxon>Dikarya</taxon>
        <taxon>Ascomycota</taxon>
        <taxon>Pezizomycotina</taxon>
        <taxon>Dothideomycetes</taxon>
        <taxon>Pleosporomycetidae</taxon>
        <taxon>Pleosporales</taxon>
        <taxon>Pleosporineae</taxon>
        <taxon>Pleosporaceae</taxon>
        <taxon>Curvularia</taxon>
    </lineage>
</organism>
<dbReference type="InterPro" id="IPR051532">
    <property type="entry name" value="Ester_Hydrolysis_Enzymes"/>
</dbReference>
<dbReference type="EMBL" id="CP089277">
    <property type="protein sequence ID" value="USP78879.1"/>
    <property type="molecule type" value="Genomic_DNA"/>
</dbReference>
<dbReference type="InterPro" id="IPR013830">
    <property type="entry name" value="SGNH_hydro"/>
</dbReference>
<keyword evidence="4" id="KW-1185">Reference proteome</keyword>
<dbReference type="Proteomes" id="UP001056012">
    <property type="component" value="Chromosome 4"/>
</dbReference>
<dbReference type="AlphaFoldDB" id="A0A9Q9DUK8"/>
<evidence type="ECO:0000313" key="4">
    <source>
        <dbReference type="Proteomes" id="UP001056012"/>
    </source>
</evidence>
<feature type="chain" id="PRO_5040222658" evidence="1">
    <location>
        <begin position="21"/>
        <end position="246"/>
    </location>
</feature>
<evidence type="ECO:0000313" key="3">
    <source>
        <dbReference type="EMBL" id="USP78879.1"/>
    </source>
</evidence>
<gene>
    <name evidence="3" type="ORF">yc1106_06153</name>
</gene>